<dbReference type="Pfam" id="PF00990">
    <property type="entry name" value="GGDEF"/>
    <property type="match status" value="1"/>
</dbReference>
<dbReference type="SUPFAM" id="SSF141868">
    <property type="entry name" value="EAL domain-like"/>
    <property type="match status" value="1"/>
</dbReference>
<proteinExistence type="predicted"/>
<dbReference type="EMBL" id="FZOT01000027">
    <property type="protein sequence ID" value="SNT34792.1"/>
    <property type="molecule type" value="Genomic_DNA"/>
</dbReference>
<evidence type="ECO:0000313" key="6">
    <source>
        <dbReference type="Proteomes" id="UP000198284"/>
    </source>
</evidence>
<evidence type="ECO:0000313" key="5">
    <source>
        <dbReference type="EMBL" id="SNT34792.1"/>
    </source>
</evidence>
<keyword evidence="6" id="KW-1185">Reference proteome</keyword>
<dbReference type="InterPro" id="IPR029787">
    <property type="entry name" value="Nucleotide_cyclase"/>
</dbReference>
<dbReference type="Proteomes" id="UP000198284">
    <property type="component" value="Unassembled WGS sequence"/>
</dbReference>
<dbReference type="GO" id="GO:0003824">
    <property type="term" value="F:catalytic activity"/>
    <property type="evidence" value="ECO:0007669"/>
    <property type="project" value="UniProtKB-ARBA"/>
</dbReference>
<evidence type="ECO:0000259" key="2">
    <source>
        <dbReference type="PROSITE" id="PS50883"/>
    </source>
</evidence>
<feature type="transmembrane region" description="Helical" evidence="1">
    <location>
        <begin position="107"/>
        <end position="129"/>
    </location>
</feature>
<keyword evidence="1" id="KW-0812">Transmembrane</keyword>
<dbReference type="InterPro" id="IPR052155">
    <property type="entry name" value="Biofilm_reg_signaling"/>
</dbReference>
<feature type="domain" description="GGDEF" evidence="3">
    <location>
        <begin position="294"/>
        <end position="427"/>
    </location>
</feature>
<dbReference type="AlphaFoldDB" id="A0A239LXU5"/>
<organism evidence="5 6">
    <name type="scientific">Noviherbaspirillum humi</name>
    <dbReference type="NCBI Taxonomy" id="1688639"/>
    <lineage>
        <taxon>Bacteria</taxon>
        <taxon>Pseudomonadati</taxon>
        <taxon>Pseudomonadota</taxon>
        <taxon>Betaproteobacteria</taxon>
        <taxon>Burkholderiales</taxon>
        <taxon>Oxalobacteraceae</taxon>
        <taxon>Noviherbaspirillum</taxon>
    </lineage>
</organism>
<feature type="transmembrane region" description="Helical" evidence="1">
    <location>
        <begin position="177"/>
        <end position="196"/>
    </location>
</feature>
<feature type="transmembrane region" description="Helical" evidence="1">
    <location>
        <begin position="141"/>
        <end position="161"/>
    </location>
</feature>
<evidence type="ECO:0000256" key="1">
    <source>
        <dbReference type="PROSITE-ProRule" id="PRU00244"/>
    </source>
</evidence>
<dbReference type="PROSITE" id="PS50883">
    <property type="entry name" value="EAL"/>
    <property type="match status" value="1"/>
</dbReference>
<dbReference type="Pfam" id="PF00563">
    <property type="entry name" value="EAL"/>
    <property type="match status" value="1"/>
</dbReference>
<dbReference type="RefSeq" id="WP_089401674.1">
    <property type="nucleotide sequence ID" value="NZ_FZOT01000027.1"/>
</dbReference>
<evidence type="ECO:0000259" key="4">
    <source>
        <dbReference type="PROSITE" id="PS50924"/>
    </source>
</evidence>
<feature type="transmembrane region" description="Helical" evidence="1">
    <location>
        <begin position="216"/>
        <end position="238"/>
    </location>
</feature>
<evidence type="ECO:0000259" key="3">
    <source>
        <dbReference type="PROSITE" id="PS50887"/>
    </source>
</evidence>
<dbReference type="PANTHER" id="PTHR44757">
    <property type="entry name" value="DIGUANYLATE CYCLASE DGCP"/>
    <property type="match status" value="1"/>
</dbReference>
<dbReference type="FunFam" id="3.30.70.270:FF:000001">
    <property type="entry name" value="Diguanylate cyclase domain protein"/>
    <property type="match status" value="1"/>
</dbReference>
<dbReference type="SUPFAM" id="SSF55073">
    <property type="entry name" value="Nucleotide cyclase"/>
    <property type="match status" value="1"/>
</dbReference>
<dbReference type="OrthoDB" id="9813903at2"/>
<feature type="transmembrane region" description="Helical" evidence="1">
    <location>
        <begin position="44"/>
        <end position="67"/>
    </location>
</feature>
<sequence length="702" mass="75249">MLQAAYSLPLVLASLFIASLASYTTLDLAGRISSLSSRRHRHAWLAGGALAMGFGIWCMHFLGMLSFSLPIPLGYDLGITALSLAIAVLVSYAALHLATRGNLRWRELVASGCAMGLGIAAMHYTGMAAMRMAPGIDYDPALLLLSVAIAMAAATAALWLASSRHLRQAGKIYRRRVGAALLMGAAIAGMHYTGMAAANFPLGSICTAASGISPNWLAVTIAVATFSILAITLVLSVLDARLEVRTNSFVQSLRKVNEELQHQATHDALTGLPNRLLLFERVQHAIDSAERTGGRFALFFIDLDGFKAINDSLGHAAGDGLLQGVAQRLKQCVRKDDIVARLGGDEFVVMVGGMPDAAMASHIGEKLFNCFRDAFDAGNGGLRVSPSIGIALFPDDGTSVDDLVSHADAAMYQVKTGGRNNYRFFEASMNAAARRAIEIQRGLAVAVTNGELFLQYQPKFDCGSGSILGAEALIRWRHPALGLVSPAEFIPIAERSGQIITVGQWVIEEVCRNLRSWDAVRPGAMRIAINLSQIQLRSPQVVEDILAITERHGVPPAMLMFEITETVAMQNAEETRRAIDRLQQAGFEMAIDDFGTGYSSLSYLQEFGVQQMKVDRSFIAKLTETAKGGAIVAAIIRLAHSLGMEVVAEGVETEAQLALLKELKCDQTQGYLLARPLNGADFVALLDRHAAGTVTAAAQLEA</sequence>
<dbReference type="InterPro" id="IPR043128">
    <property type="entry name" value="Rev_trsase/Diguanyl_cyclase"/>
</dbReference>
<dbReference type="Gene3D" id="3.20.20.450">
    <property type="entry name" value="EAL domain"/>
    <property type="match status" value="1"/>
</dbReference>
<dbReference type="PANTHER" id="PTHR44757:SF2">
    <property type="entry name" value="BIOFILM ARCHITECTURE MAINTENANCE PROTEIN MBAA"/>
    <property type="match status" value="1"/>
</dbReference>
<feature type="transmembrane region" description="Helical" evidence="1">
    <location>
        <begin position="6"/>
        <end position="23"/>
    </location>
</feature>
<feature type="transmembrane region" description="Helical" evidence="1">
    <location>
        <begin position="73"/>
        <end position="95"/>
    </location>
</feature>
<reference evidence="5 6" key="1">
    <citation type="submission" date="2017-06" db="EMBL/GenBank/DDBJ databases">
        <authorList>
            <person name="Kim H.J."/>
            <person name="Triplett B.A."/>
        </authorList>
    </citation>
    <scope>NUCLEOTIDE SEQUENCE [LARGE SCALE GENOMIC DNA]</scope>
    <source>
        <strain evidence="5 6">U15</strain>
    </source>
</reference>
<gene>
    <name evidence="5" type="ORF">SAMN06265795_12728</name>
</gene>
<dbReference type="NCBIfam" id="TIGR00254">
    <property type="entry name" value="GGDEF"/>
    <property type="match status" value="1"/>
</dbReference>
<keyword evidence="1" id="KW-0472">Membrane</keyword>
<keyword evidence="1" id="KW-1133">Transmembrane helix</keyword>
<dbReference type="PROSITE" id="PS50887">
    <property type="entry name" value="GGDEF"/>
    <property type="match status" value="1"/>
</dbReference>
<dbReference type="CDD" id="cd01948">
    <property type="entry name" value="EAL"/>
    <property type="match status" value="1"/>
</dbReference>
<feature type="domain" description="EAL" evidence="2">
    <location>
        <begin position="436"/>
        <end position="690"/>
    </location>
</feature>
<dbReference type="SMART" id="SM00267">
    <property type="entry name" value="GGDEF"/>
    <property type="match status" value="1"/>
</dbReference>
<feature type="domain" description="MHYT" evidence="4">
    <location>
        <begin position="6"/>
        <end position="201"/>
    </location>
</feature>
<dbReference type="InterPro" id="IPR001633">
    <property type="entry name" value="EAL_dom"/>
</dbReference>
<dbReference type="InterPro" id="IPR005330">
    <property type="entry name" value="MHYT_dom"/>
</dbReference>
<dbReference type="PROSITE" id="PS50924">
    <property type="entry name" value="MHYT"/>
    <property type="match status" value="1"/>
</dbReference>
<dbReference type="InterPro" id="IPR000160">
    <property type="entry name" value="GGDEF_dom"/>
</dbReference>
<dbReference type="Pfam" id="PF03707">
    <property type="entry name" value="MHYT"/>
    <property type="match status" value="3"/>
</dbReference>
<dbReference type="CDD" id="cd01949">
    <property type="entry name" value="GGDEF"/>
    <property type="match status" value="1"/>
</dbReference>
<name>A0A239LXU5_9BURK</name>
<dbReference type="GO" id="GO:0016020">
    <property type="term" value="C:membrane"/>
    <property type="evidence" value="ECO:0007669"/>
    <property type="project" value="UniProtKB-UniRule"/>
</dbReference>
<dbReference type="InterPro" id="IPR035919">
    <property type="entry name" value="EAL_sf"/>
</dbReference>
<dbReference type="SMART" id="SM00052">
    <property type="entry name" value="EAL"/>
    <property type="match status" value="1"/>
</dbReference>
<dbReference type="Gene3D" id="3.30.70.270">
    <property type="match status" value="1"/>
</dbReference>
<accession>A0A239LXU5</accession>
<protein>
    <submittedName>
        <fullName evidence="5">Diguanylate cyclase/phosphodiesterase</fullName>
    </submittedName>
</protein>